<evidence type="ECO:0000259" key="3">
    <source>
        <dbReference type="Pfam" id="PF05986"/>
    </source>
</evidence>
<gene>
    <name evidence="4" type="ORF">OBRU01_18890</name>
</gene>
<dbReference type="Proteomes" id="UP000037510">
    <property type="component" value="Unassembled WGS sequence"/>
</dbReference>
<protein>
    <submittedName>
        <fullName evidence="4">Putative thrombospondin repeat protein 1</fullName>
    </submittedName>
</protein>
<reference evidence="4 5" key="1">
    <citation type="journal article" date="2015" name="Genome Biol. Evol.">
        <title>The genome of winter moth (Operophtera brumata) provides a genomic perspective on sexual dimorphism and phenology.</title>
        <authorList>
            <person name="Derks M.F."/>
            <person name="Smit S."/>
            <person name="Salis L."/>
            <person name="Schijlen E."/>
            <person name="Bossers A."/>
            <person name="Mateman C."/>
            <person name="Pijl A.S."/>
            <person name="de Ridder D."/>
            <person name="Groenen M.A."/>
            <person name="Visser M.E."/>
            <person name="Megens H.J."/>
        </authorList>
    </citation>
    <scope>NUCLEOTIDE SEQUENCE [LARGE SCALE GENOMIC DNA]</scope>
    <source>
        <strain evidence="4">WM2013NL</strain>
        <tissue evidence="4">Head and thorax</tissue>
    </source>
</reference>
<name>A0A0L7KXP3_OPEBR</name>
<dbReference type="InterPro" id="IPR050439">
    <property type="entry name" value="ADAMTS_ADAMTS-like"/>
</dbReference>
<comment type="subcellular location">
    <subcellularLocation>
        <location evidence="1">Secreted</location>
    </subcellularLocation>
</comment>
<dbReference type="InterPro" id="IPR000884">
    <property type="entry name" value="TSP1_rpt"/>
</dbReference>
<evidence type="ECO:0000313" key="4">
    <source>
        <dbReference type="EMBL" id="KOB68038.1"/>
    </source>
</evidence>
<dbReference type="PANTHER" id="PTHR13723">
    <property type="entry name" value="ADAMTS A DISINTEGRIN AND METALLOPROTEASE WITH THROMBOSPONDIN MOTIFS PROTEASE"/>
    <property type="match status" value="1"/>
</dbReference>
<evidence type="ECO:0000256" key="2">
    <source>
        <dbReference type="ARBA" id="ARBA00022525"/>
    </source>
</evidence>
<dbReference type="GO" id="GO:0005576">
    <property type="term" value="C:extracellular region"/>
    <property type="evidence" value="ECO:0007669"/>
    <property type="project" value="UniProtKB-SubCell"/>
</dbReference>
<feature type="non-terminal residue" evidence="4">
    <location>
        <position position="1"/>
    </location>
</feature>
<dbReference type="STRING" id="104452.A0A0L7KXP3"/>
<comment type="caution">
    <text evidence="4">The sequence shown here is derived from an EMBL/GenBank/DDBJ whole genome shotgun (WGS) entry which is preliminary data.</text>
</comment>
<dbReference type="PANTHER" id="PTHR13723:SF281">
    <property type="entry name" value="PAPILIN"/>
    <property type="match status" value="1"/>
</dbReference>
<proteinExistence type="predicted"/>
<sequence length="805" mass="89508">NLRCGRRLVSGLFSRPRLPLGYSYVTTVPRGACRLNVSEIVSSENYIALKISNGSYIMNGEFAVSTPGTYEAAGTRFTYSRAGGLDEVFGLGPIHHPIDIMYEYFTESLGGETDVEPTRADFPDPTYKHTRRHQGLESYKPSYMPRHQDLPRTFKEDYASDDLEDYVGSKFVWKILSYTQCTRTCGGGIKVNFSVFLFLVSFGSPPAARMRRCGRDACPPRWRAAAWSTCPKCGPASRTRIVGCVEDFARGITKISDQKCPSLKPPTIDKCDIPNCDDVSTGEVRHIEPRTRPREHTDTFRDGPVYTVAVNRSDIDIGPEYSFSAAAGWLYTDWSECVGWCVGSGVQTRSVRCADPSGCAPRRAPDYTRSCTAKVLCEAQDGDWFLGNTSQCVGWCEGSGVQTRSVRCADPSGCVPRRAPDYTRSCTAKVLCEAQDGDWFVGNTSQCVGWCEGSRVQTRSVRCADPSGCAPRRAPDYTRSCTAKVLCEAQDGDWFVGNTSQCVGWCEGSRVQTRSVRCADPSGCAPRRAPDYTRSCTAKVLCEAQDGDWFLGNTSQCVGWCEGSGVQTRSVRCADPSGCAPRRAPDYTRSCEWSRCSSECAGRQVRGVLCIGGTGRHLRDSACKGPRPEHERECGADCPPAWYFSDWGKRRSVLCARGNSTAGGVSDIDCTVTRPNDHRSCELRCASTLPPDLTIESQKSSGYETTISNIQKDASSRETETKGEWLRETETKGEWLRETETKGEWLRETETKGEWLRETETKGEWLRETETKGEWLRETETKGEWLRETDTKGEWLRETETKGKY</sequence>
<feature type="domain" description="ADAMTS/ADAMTS-like Spacer 1" evidence="3">
    <location>
        <begin position="9"/>
        <end position="101"/>
    </location>
</feature>
<organism evidence="4 5">
    <name type="scientific">Operophtera brumata</name>
    <name type="common">Winter moth</name>
    <name type="synonym">Phalaena brumata</name>
    <dbReference type="NCBI Taxonomy" id="104452"/>
    <lineage>
        <taxon>Eukaryota</taxon>
        <taxon>Metazoa</taxon>
        <taxon>Ecdysozoa</taxon>
        <taxon>Arthropoda</taxon>
        <taxon>Hexapoda</taxon>
        <taxon>Insecta</taxon>
        <taxon>Pterygota</taxon>
        <taxon>Neoptera</taxon>
        <taxon>Endopterygota</taxon>
        <taxon>Lepidoptera</taxon>
        <taxon>Glossata</taxon>
        <taxon>Ditrysia</taxon>
        <taxon>Geometroidea</taxon>
        <taxon>Geometridae</taxon>
        <taxon>Larentiinae</taxon>
        <taxon>Operophtera</taxon>
    </lineage>
</organism>
<dbReference type="Pfam" id="PF19030">
    <property type="entry name" value="TSP1_ADAMTS"/>
    <property type="match status" value="1"/>
</dbReference>
<dbReference type="Pfam" id="PF05986">
    <property type="entry name" value="ADAMTS_spacer1"/>
    <property type="match status" value="1"/>
</dbReference>
<dbReference type="PROSITE" id="PS50092">
    <property type="entry name" value="TSP1"/>
    <property type="match status" value="3"/>
</dbReference>
<dbReference type="AlphaFoldDB" id="A0A0L7KXP3"/>
<dbReference type="InterPro" id="IPR010294">
    <property type="entry name" value="ADAMTS_spacer1"/>
</dbReference>
<dbReference type="Gene3D" id="2.60.120.830">
    <property type="match status" value="1"/>
</dbReference>
<dbReference type="EMBL" id="JTDY01004531">
    <property type="protein sequence ID" value="KOB68038.1"/>
    <property type="molecule type" value="Genomic_DNA"/>
</dbReference>
<keyword evidence="2" id="KW-0964">Secreted</keyword>
<evidence type="ECO:0000256" key="1">
    <source>
        <dbReference type="ARBA" id="ARBA00004613"/>
    </source>
</evidence>
<accession>A0A0L7KXP3</accession>
<dbReference type="GO" id="GO:0031012">
    <property type="term" value="C:extracellular matrix"/>
    <property type="evidence" value="ECO:0007669"/>
    <property type="project" value="TreeGrafter"/>
</dbReference>
<keyword evidence="5" id="KW-1185">Reference proteome</keyword>
<evidence type="ECO:0000313" key="5">
    <source>
        <dbReference type="Proteomes" id="UP000037510"/>
    </source>
</evidence>